<proteinExistence type="inferred from homology"/>
<dbReference type="RefSeq" id="WP_188897726.1">
    <property type="nucleotide sequence ID" value="NZ_BMKS01000001.1"/>
</dbReference>
<evidence type="ECO:0000256" key="3">
    <source>
        <dbReference type="ARBA" id="ARBA00022741"/>
    </source>
</evidence>
<dbReference type="PANTHER" id="PTHR43334">
    <property type="entry name" value="ACETATE--COA LIGASE [ADP-FORMING]"/>
    <property type="match status" value="1"/>
</dbReference>
<feature type="domain" description="ATP-grasp" evidence="7">
    <location>
        <begin position="506"/>
        <end position="542"/>
    </location>
</feature>
<accession>A0A8J3EAR6</accession>
<gene>
    <name evidence="8" type="ORF">GCM10010964_03170</name>
</gene>
<dbReference type="InterPro" id="IPR032875">
    <property type="entry name" value="Succ_CoA_lig_flav_dom"/>
</dbReference>
<evidence type="ECO:0000256" key="5">
    <source>
        <dbReference type="ARBA" id="ARBA00060888"/>
    </source>
</evidence>
<evidence type="ECO:0000256" key="6">
    <source>
        <dbReference type="PROSITE-ProRule" id="PRU00409"/>
    </source>
</evidence>
<dbReference type="AlphaFoldDB" id="A0A8J3EAR6"/>
<dbReference type="SUPFAM" id="SSF51735">
    <property type="entry name" value="NAD(P)-binding Rossmann-fold domains"/>
    <property type="match status" value="1"/>
</dbReference>
<dbReference type="InterPro" id="IPR051538">
    <property type="entry name" value="Acyl-CoA_Synth/Transferase"/>
</dbReference>
<dbReference type="InterPro" id="IPR011761">
    <property type="entry name" value="ATP-grasp"/>
</dbReference>
<evidence type="ECO:0000259" key="7">
    <source>
        <dbReference type="PROSITE" id="PS50975"/>
    </source>
</evidence>
<dbReference type="SMART" id="SM00881">
    <property type="entry name" value="CoA_binding"/>
    <property type="match status" value="1"/>
</dbReference>
<dbReference type="Pfam" id="PF13607">
    <property type="entry name" value="Succ_CoA_lig"/>
    <property type="match status" value="1"/>
</dbReference>
<keyword evidence="2" id="KW-0436">Ligase</keyword>
<evidence type="ECO:0000313" key="8">
    <source>
        <dbReference type="EMBL" id="GGG18316.1"/>
    </source>
</evidence>
<comment type="similarity">
    <text evidence="5">In the N-terminal section; belongs to the acetate CoA ligase alpha subunit family.</text>
</comment>
<dbReference type="Gene3D" id="3.40.50.261">
    <property type="entry name" value="Succinyl-CoA synthetase domains"/>
    <property type="match status" value="2"/>
</dbReference>
<dbReference type="GO" id="GO:0005524">
    <property type="term" value="F:ATP binding"/>
    <property type="evidence" value="ECO:0007669"/>
    <property type="project" value="UniProtKB-UniRule"/>
</dbReference>
<dbReference type="Gene3D" id="3.30.470.20">
    <property type="entry name" value="ATP-grasp fold, B domain"/>
    <property type="match status" value="1"/>
</dbReference>
<dbReference type="Gene3D" id="3.30.1490.20">
    <property type="entry name" value="ATP-grasp fold, A domain"/>
    <property type="match status" value="1"/>
</dbReference>
<evidence type="ECO:0000256" key="4">
    <source>
        <dbReference type="ARBA" id="ARBA00022840"/>
    </source>
</evidence>
<evidence type="ECO:0000256" key="1">
    <source>
        <dbReference type="ARBA" id="ARBA00022532"/>
    </source>
</evidence>
<keyword evidence="4 6" id="KW-0067">ATP-binding</keyword>
<dbReference type="Proteomes" id="UP000597507">
    <property type="component" value="Unassembled WGS sequence"/>
</dbReference>
<dbReference type="InterPro" id="IPR016102">
    <property type="entry name" value="Succinyl-CoA_synth-like"/>
</dbReference>
<dbReference type="SUPFAM" id="SSF52210">
    <property type="entry name" value="Succinyl-CoA synthetase domains"/>
    <property type="match status" value="2"/>
</dbReference>
<dbReference type="GO" id="GO:0046872">
    <property type="term" value="F:metal ion binding"/>
    <property type="evidence" value="ECO:0007669"/>
    <property type="project" value="InterPro"/>
</dbReference>
<dbReference type="Gene3D" id="3.40.50.720">
    <property type="entry name" value="NAD(P)-binding Rossmann-like Domain"/>
    <property type="match status" value="1"/>
</dbReference>
<sequence length="716" mass="75352">MSSARRAVYRHADLARLFAPRSIAIIGASPRAGSFGERTLNALAHYDGRVHLVNARYERVGDRPCHPSVAALPEVPDCAIIVVAREAVEPIVEECIAAGVGGAMIYASGYSETGRPERIAQQRRLTELARAGRMPIVGPNCIGMLNFRSRAGVTFMQIPRLPEPRPHAVGLISQSGALGFSLAQAHERGASFSHLLTTGNSCDVDVADCIAYLAEDPDCAVIACVFEGMPDPTRLLEAAEVAEAADKPLVLYKLGTGEEGAAAAMSHTGSLAGSMAAYGAAFDRAGAILVEDFEALVETASFLAKVPRRPAARGAAVVAVSGGSAIMAADRAEVHGVPLPQPKPEVRAVLEARIPEFGSPRNPCDVTAQVANDPDSLTACAEALLGDDAYGVLIYPQIYATELSSQRVAMLSDLARRMAKPVCIVWTTEWLEGPGSRAAEEDPRVALFRSTDRCFAALAAWHARAARRAAGPRRWTRRSAPEAAAEAAALLDAAAPGATLTEREAKRALAAYGVPVVPERLARSVEEAVAAAAALGYPVAVKVESPDLPHKTEAGVIRLGLRDEGELRAAYAAVMANAGRVAPPPRINGVLVQPMARPGVEVMVGGRMDPQFGPLVLVGLGGVLVELMRDSATALAPVTAEEARAMLRRLKGFRALQGFRGAPPADLDRLADIVCRLSEFLADQRERIAELDVNPIICAGAEAVAVDALIVRSGGA</sequence>
<dbReference type="Pfam" id="PF13380">
    <property type="entry name" value="CoA_binding_2"/>
    <property type="match status" value="1"/>
</dbReference>
<dbReference type="InterPro" id="IPR013815">
    <property type="entry name" value="ATP_grasp_subdomain_1"/>
</dbReference>
<reference evidence="8 9" key="1">
    <citation type="journal article" date="2014" name="Int. J. Syst. Evol. Microbiol.">
        <title>Complete genome sequence of Corynebacterium casei LMG S-19264T (=DSM 44701T), isolated from a smear-ripened cheese.</title>
        <authorList>
            <consortium name="US DOE Joint Genome Institute (JGI-PGF)"/>
            <person name="Walter F."/>
            <person name="Albersmeier A."/>
            <person name="Kalinowski J."/>
            <person name="Ruckert C."/>
        </authorList>
    </citation>
    <scope>NUCLEOTIDE SEQUENCE [LARGE SCALE GENOMIC DNA]</scope>
    <source>
        <strain evidence="8 9">CGMCC 1.16330</strain>
    </source>
</reference>
<dbReference type="GO" id="GO:0006099">
    <property type="term" value="P:tricarboxylic acid cycle"/>
    <property type="evidence" value="ECO:0007669"/>
    <property type="project" value="UniProtKB-KW"/>
</dbReference>
<evidence type="ECO:0000313" key="9">
    <source>
        <dbReference type="Proteomes" id="UP000597507"/>
    </source>
</evidence>
<comment type="caution">
    <text evidence="8">The sequence shown here is derived from an EMBL/GenBank/DDBJ whole genome shotgun (WGS) entry which is preliminary data.</text>
</comment>
<dbReference type="EMBL" id="BMKS01000001">
    <property type="protein sequence ID" value="GGG18316.1"/>
    <property type="molecule type" value="Genomic_DNA"/>
</dbReference>
<dbReference type="GO" id="GO:0016874">
    <property type="term" value="F:ligase activity"/>
    <property type="evidence" value="ECO:0007669"/>
    <property type="project" value="UniProtKB-KW"/>
</dbReference>
<dbReference type="InterPro" id="IPR036291">
    <property type="entry name" value="NAD(P)-bd_dom_sf"/>
</dbReference>
<dbReference type="FunFam" id="3.30.1490.20:FF:000020">
    <property type="entry name" value="Protein lysine acetyltransferase"/>
    <property type="match status" value="1"/>
</dbReference>
<dbReference type="InterPro" id="IPR003781">
    <property type="entry name" value="CoA-bd"/>
</dbReference>
<evidence type="ECO:0000256" key="2">
    <source>
        <dbReference type="ARBA" id="ARBA00022598"/>
    </source>
</evidence>
<dbReference type="PANTHER" id="PTHR43334:SF1">
    <property type="entry name" value="3-HYDROXYPROPIONATE--COA LIGASE [ADP-FORMING]"/>
    <property type="match status" value="1"/>
</dbReference>
<dbReference type="Pfam" id="PF13549">
    <property type="entry name" value="ATP-grasp_5"/>
    <property type="match status" value="1"/>
</dbReference>
<protein>
    <recommendedName>
        <fullName evidence="7">ATP-grasp domain-containing protein</fullName>
    </recommendedName>
</protein>
<dbReference type="PROSITE" id="PS50975">
    <property type="entry name" value="ATP_GRASP"/>
    <property type="match status" value="1"/>
</dbReference>
<organism evidence="8 9">
    <name type="scientific">Caldovatus sediminis</name>
    <dbReference type="NCBI Taxonomy" id="2041189"/>
    <lineage>
        <taxon>Bacteria</taxon>
        <taxon>Pseudomonadati</taxon>
        <taxon>Pseudomonadota</taxon>
        <taxon>Alphaproteobacteria</taxon>
        <taxon>Acetobacterales</taxon>
        <taxon>Roseomonadaceae</taxon>
        <taxon>Caldovatus</taxon>
    </lineage>
</organism>
<dbReference type="SUPFAM" id="SSF56059">
    <property type="entry name" value="Glutathione synthetase ATP-binding domain-like"/>
    <property type="match status" value="1"/>
</dbReference>
<keyword evidence="1" id="KW-0816">Tricarboxylic acid cycle</keyword>
<keyword evidence="3 6" id="KW-0547">Nucleotide-binding</keyword>
<name>A0A8J3EAR6_9PROT</name>
<keyword evidence="9" id="KW-1185">Reference proteome</keyword>